<comment type="caution">
    <text evidence="4">The sequence shown here is derived from an EMBL/GenBank/DDBJ whole genome shotgun (WGS) entry which is preliminary data.</text>
</comment>
<name>A0A848KYF3_9ACTN</name>
<accession>A0A848KYF3</accession>
<evidence type="ECO:0000313" key="4">
    <source>
        <dbReference type="EMBL" id="NMO01241.1"/>
    </source>
</evidence>
<keyword evidence="2" id="KW-0576">Peroxisome</keyword>
<comment type="subcellular location">
    <subcellularLocation>
        <location evidence="1">Peroxisome</location>
    </subcellularLocation>
</comment>
<dbReference type="GO" id="GO:0004165">
    <property type="term" value="F:delta(3)-delta(2)-enoyl-CoA isomerase activity"/>
    <property type="evidence" value="ECO:0007669"/>
    <property type="project" value="UniProtKB-ARBA"/>
</dbReference>
<dbReference type="SUPFAM" id="SSF52096">
    <property type="entry name" value="ClpP/crotonase"/>
    <property type="match status" value="1"/>
</dbReference>
<dbReference type="InterPro" id="IPR029045">
    <property type="entry name" value="ClpP/crotonase-like_dom_sf"/>
</dbReference>
<dbReference type="Gene3D" id="3.90.226.10">
    <property type="entry name" value="2-enoyl-CoA Hydratase, Chain A, domain 1"/>
    <property type="match status" value="1"/>
</dbReference>
<evidence type="ECO:0000256" key="3">
    <source>
        <dbReference type="ARBA" id="ARBA00023235"/>
    </source>
</evidence>
<reference evidence="4 5" key="1">
    <citation type="submission" date="2020-04" db="EMBL/GenBank/DDBJ databases">
        <title>Gordonia sp. nov. TBRC 11910.</title>
        <authorList>
            <person name="Suriyachadkun C."/>
        </authorList>
    </citation>
    <scope>NUCLEOTIDE SEQUENCE [LARGE SCALE GENOMIC DNA]</scope>
    <source>
        <strain evidence="4 5">TBRC 11910</strain>
    </source>
</reference>
<dbReference type="PANTHER" id="PTHR43684:SF1">
    <property type="entry name" value="ENOYL-COA DELTA ISOMERASE 2"/>
    <property type="match status" value="1"/>
</dbReference>
<organism evidence="4 5">
    <name type="scientific">Gordonia asplenii</name>
    <dbReference type="NCBI Taxonomy" id="2725283"/>
    <lineage>
        <taxon>Bacteria</taxon>
        <taxon>Bacillati</taxon>
        <taxon>Actinomycetota</taxon>
        <taxon>Actinomycetes</taxon>
        <taxon>Mycobacteriales</taxon>
        <taxon>Gordoniaceae</taxon>
        <taxon>Gordonia</taxon>
    </lineage>
</organism>
<keyword evidence="3" id="KW-0413">Isomerase</keyword>
<dbReference type="InterPro" id="IPR051053">
    <property type="entry name" value="ECH/Chromodomain_protein"/>
</dbReference>
<gene>
    <name evidence="4" type="ORF">HH308_08425</name>
</gene>
<proteinExistence type="predicted"/>
<dbReference type="CDD" id="cd06558">
    <property type="entry name" value="crotonase-like"/>
    <property type="match status" value="1"/>
</dbReference>
<sequence>MSTPPDVVDGVAISVTDDGIARIAISRPERMNALDGIASARIVAALREWADDDAIRVVVIDGAGGAFCTGADVVGIASTSLSQPEGLTDEQARDIIGGGTELARAVRAVRAPVIASVDGPAAGIGASLAVAADLVYATQRSYFLLAFINIGLMPDGGASMLFAAALGRARANEMALLGEKLSATDAFDAGLINRVVDDRAELDDLVTTVAGKLAKRSPQAVRLTKSALDAHTLAGLSAALDRELSGQATLLLTDEFQAAIAAFAGKSKR</sequence>
<protein>
    <submittedName>
        <fullName evidence="4">Enoyl-CoA hydratase</fullName>
    </submittedName>
</protein>
<keyword evidence="5" id="KW-1185">Reference proteome</keyword>
<dbReference type="PANTHER" id="PTHR43684">
    <property type="match status" value="1"/>
</dbReference>
<dbReference type="AlphaFoldDB" id="A0A848KYF3"/>
<dbReference type="EMBL" id="JABBNB010000007">
    <property type="protein sequence ID" value="NMO01241.1"/>
    <property type="molecule type" value="Genomic_DNA"/>
</dbReference>
<dbReference type="Proteomes" id="UP000550729">
    <property type="component" value="Unassembled WGS sequence"/>
</dbReference>
<dbReference type="Pfam" id="PF00378">
    <property type="entry name" value="ECH_1"/>
    <property type="match status" value="1"/>
</dbReference>
<dbReference type="RefSeq" id="WP_170193750.1">
    <property type="nucleotide sequence ID" value="NZ_JABBNB010000007.1"/>
</dbReference>
<evidence type="ECO:0000256" key="1">
    <source>
        <dbReference type="ARBA" id="ARBA00004275"/>
    </source>
</evidence>
<evidence type="ECO:0000256" key="2">
    <source>
        <dbReference type="ARBA" id="ARBA00023140"/>
    </source>
</evidence>
<dbReference type="InterPro" id="IPR001753">
    <property type="entry name" value="Enoyl-CoA_hydra/iso"/>
</dbReference>
<evidence type="ECO:0000313" key="5">
    <source>
        <dbReference type="Proteomes" id="UP000550729"/>
    </source>
</evidence>